<evidence type="ECO:0000259" key="2">
    <source>
        <dbReference type="PROSITE" id="PS50053"/>
    </source>
</evidence>
<dbReference type="RefSeq" id="XP_066832595.1">
    <property type="nucleotide sequence ID" value="XM_066976013.1"/>
</dbReference>
<dbReference type="InterPro" id="IPR029071">
    <property type="entry name" value="Ubiquitin-like_domsf"/>
</dbReference>
<dbReference type="Proteomes" id="UP001497383">
    <property type="component" value="Chromosome 7"/>
</dbReference>
<reference evidence="3 4" key="1">
    <citation type="submission" date="2024-03" db="EMBL/GenBank/DDBJ databases">
        <authorList>
            <person name="Brejova B."/>
        </authorList>
    </citation>
    <scope>NUCLEOTIDE SEQUENCE [LARGE SCALE GENOMIC DNA]</scope>
    <source>
        <strain evidence="3 4">CBS 14171</strain>
    </source>
</reference>
<dbReference type="SUPFAM" id="SSF54236">
    <property type="entry name" value="Ubiquitin-like"/>
    <property type="match status" value="1"/>
</dbReference>
<dbReference type="PROSITE" id="PS50053">
    <property type="entry name" value="UBIQUITIN_2"/>
    <property type="match status" value="1"/>
</dbReference>
<proteinExistence type="predicted"/>
<dbReference type="Gene3D" id="3.10.20.90">
    <property type="entry name" value="Phosphatidylinositol 3-kinase Catalytic Subunit, Chain A, domain 1"/>
    <property type="match status" value="1"/>
</dbReference>
<protein>
    <recommendedName>
        <fullName evidence="2">Ubiquitin-like domain-containing protein</fullName>
    </recommendedName>
</protein>
<dbReference type="InterPro" id="IPR000626">
    <property type="entry name" value="Ubiquitin-like_dom"/>
</dbReference>
<gene>
    <name evidence="3" type="ORF">LODBEIA_P56570</name>
</gene>
<keyword evidence="4" id="KW-1185">Reference proteome</keyword>
<evidence type="ECO:0000256" key="1">
    <source>
        <dbReference type="SAM" id="MobiDB-lite"/>
    </source>
</evidence>
<feature type="domain" description="Ubiquitin-like" evidence="2">
    <location>
        <begin position="75"/>
        <end position="142"/>
    </location>
</feature>
<feature type="region of interest" description="Disordered" evidence="1">
    <location>
        <begin position="164"/>
        <end position="192"/>
    </location>
</feature>
<dbReference type="GeneID" id="92210853"/>
<accession>A0ABP0ZUW1</accession>
<evidence type="ECO:0000313" key="3">
    <source>
        <dbReference type="EMBL" id="CAK9441789.1"/>
    </source>
</evidence>
<organism evidence="3 4">
    <name type="scientific">Lodderomyces beijingensis</name>
    <dbReference type="NCBI Taxonomy" id="1775926"/>
    <lineage>
        <taxon>Eukaryota</taxon>
        <taxon>Fungi</taxon>
        <taxon>Dikarya</taxon>
        <taxon>Ascomycota</taxon>
        <taxon>Saccharomycotina</taxon>
        <taxon>Pichiomycetes</taxon>
        <taxon>Debaryomycetaceae</taxon>
        <taxon>Candida/Lodderomyces clade</taxon>
        <taxon>Lodderomyces</taxon>
    </lineage>
</organism>
<sequence length="227" mass="24104">MTSIVDAIDPAKQFVSTFVELMGLSKDAAPSQFYSTSDYNKLPSLGPSLPKFSYKFPHSSQAPAAAAAVHNTSPINLNFKSIKPPHKFSASLQVPANFTIYKVKQLLIHSVETLRNARLDPSGVKLMVKSKVLSDTTTLASLLSSDDQAELSFSCLVVSSGSANTTTKAPVAGKSEEQDPEQDLEDGAGPSSIISSATWSKIAGLLSGDVKDPSRVEAILEGFKKSV</sequence>
<dbReference type="EMBL" id="OZ022411">
    <property type="protein sequence ID" value="CAK9441789.1"/>
    <property type="molecule type" value="Genomic_DNA"/>
</dbReference>
<evidence type="ECO:0000313" key="4">
    <source>
        <dbReference type="Proteomes" id="UP001497383"/>
    </source>
</evidence>
<name>A0ABP0ZUW1_9ASCO</name>